<feature type="active site" description="Proton donor/acceptor" evidence="7">
    <location>
        <position position="186"/>
    </location>
</feature>
<dbReference type="EC" id="5.1.1.3" evidence="2 7"/>
<evidence type="ECO:0000256" key="7">
    <source>
        <dbReference type="HAMAP-Rule" id="MF_00258"/>
    </source>
</evidence>
<dbReference type="EMBL" id="CP034413">
    <property type="protein sequence ID" value="QCI60090.1"/>
    <property type="molecule type" value="Genomic_DNA"/>
</dbReference>
<dbReference type="PANTHER" id="PTHR21198">
    <property type="entry name" value="GLUTAMATE RACEMASE"/>
    <property type="match status" value="1"/>
</dbReference>
<dbReference type="SUPFAM" id="SSF53681">
    <property type="entry name" value="Aspartate/glutamate racemase"/>
    <property type="match status" value="2"/>
</dbReference>
<feature type="binding site" evidence="7">
    <location>
        <begin position="42"/>
        <end position="43"/>
    </location>
    <ligand>
        <name>substrate</name>
    </ligand>
</feature>
<keyword evidence="6 7" id="KW-0961">Cell wall biogenesis/degradation</keyword>
<dbReference type="GO" id="GO:0008881">
    <property type="term" value="F:glutamate racemase activity"/>
    <property type="evidence" value="ECO:0007669"/>
    <property type="project" value="UniProtKB-UniRule"/>
</dbReference>
<evidence type="ECO:0000313" key="9">
    <source>
        <dbReference type="Proteomes" id="UP000298642"/>
    </source>
</evidence>
<sequence length="271" mass="30234">MDQRPIGVFDSGLGGLTAVHSLWRILPEEDLIYFGDTARVPYGSRSREAILKYARQDVRFLRSFDLKAILIACGTVTTTSLAALQAENDLPMVGVVEPTCRRAVLMTQNKRVGLIATAASVRSGAYEAALRRLDPEVTVFSRACPLFVPLAEAGRIRRGDVVIETVAREYLTPLKNAGVDTLILGCTHYPLLTDVIGDVMGPGVELVSAGEESAFELKRMLKARELRADERRRGETEFYVSDRVEDFERTASLFLQEDLRHTARRIDIERY</sequence>
<dbReference type="InterPro" id="IPR033134">
    <property type="entry name" value="Asp/Glu_racemase_AS_2"/>
</dbReference>
<dbReference type="GeneID" id="89521608"/>
<dbReference type="Pfam" id="PF01177">
    <property type="entry name" value="Asp_Glu_race"/>
    <property type="match status" value="1"/>
</dbReference>
<keyword evidence="9" id="KW-1185">Reference proteome</keyword>
<dbReference type="Proteomes" id="UP000298642">
    <property type="component" value="Chromosome"/>
</dbReference>
<comment type="caution">
    <text evidence="7">Lacks conserved residue(s) required for the propagation of feature annotation.</text>
</comment>
<comment type="pathway">
    <text evidence="7">Cell wall biogenesis; peptidoglycan biosynthesis.</text>
</comment>
<dbReference type="GO" id="GO:0009252">
    <property type="term" value="P:peptidoglycan biosynthetic process"/>
    <property type="evidence" value="ECO:0007669"/>
    <property type="project" value="UniProtKB-UniRule"/>
</dbReference>
<proteinExistence type="inferred from homology"/>
<keyword evidence="4 7" id="KW-0573">Peptidoglycan synthesis</keyword>
<feature type="binding site" evidence="7">
    <location>
        <begin position="187"/>
        <end position="188"/>
    </location>
    <ligand>
        <name>substrate</name>
    </ligand>
</feature>
<feature type="binding site" evidence="7">
    <location>
        <begin position="10"/>
        <end position="11"/>
    </location>
    <ligand>
        <name>substrate</name>
    </ligand>
</feature>
<comment type="function">
    <text evidence="7">Provides the (R)-glutamate required for cell wall biosynthesis.</text>
</comment>
<keyword evidence="5 7" id="KW-0413">Isomerase</keyword>
<dbReference type="RefSeq" id="WP_021751452.1">
    <property type="nucleotide sequence ID" value="NZ_CAUWCU010000001.1"/>
</dbReference>
<evidence type="ECO:0000256" key="4">
    <source>
        <dbReference type="ARBA" id="ARBA00022984"/>
    </source>
</evidence>
<dbReference type="GO" id="GO:0071555">
    <property type="term" value="P:cell wall organization"/>
    <property type="evidence" value="ECO:0007669"/>
    <property type="project" value="UniProtKB-KW"/>
</dbReference>
<dbReference type="FunFam" id="3.40.50.1860:FF:000001">
    <property type="entry name" value="Glutamate racemase"/>
    <property type="match status" value="1"/>
</dbReference>
<name>A0A4D7AWD7_9FIRM</name>
<dbReference type="PANTHER" id="PTHR21198:SF2">
    <property type="entry name" value="GLUTAMATE RACEMASE"/>
    <property type="match status" value="1"/>
</dbReference>
<feature type="active site" description="Proton donor/acceptor" evidence="7">
    <location>
        <position position="73"/>
    </location>
</feature>
<dbReference type="HAMAP" id="MF_00258">
    <property type="entry name" value="Glu_racemase"/>
    <property type="match status" value="1"/>
</dbReference>
<dbReference type="InterPro" id="IPR015942">
    <property type="entry name" value="Asp/Glu/hydantoin_racemase"/>
</dbReference>
<dbReference type="InterPro" id="IPR001920">
    <property type="entry name" value="Asp/Glu_race"/>
</dbReference>
<evidence type="ECO:0000256" key="1">
    <source>
        <dbReference type="ARBA" id="ARBA00001602"/>
    </source>
</evidence>
<dbReference type="Gene3D" id="3.40.50.1860">
    <property type="match status" value="2"/>
</dbReference>
<comment type="similarity">
    <text evidence="7">Belongs to the aspartate/glutamate racemases family.</text>
</comment>
<dbReference type="UniPathway" id="UPA00219"/>
<evidence type="ECO:0000256" key="6">
    <source>
        <dbReference type="ARBA" id="ARBA00023316"/>
    </source>
</evidence>
<reference evidence="9" key="1">
    <citation type="submission" date="2018-12" db="EMBL/GenBank/DDBJ databases">
        <title>Dusodibacter welbiota gen. nov., sp. nov., isolated from human faeces and emended description of the Oscillibacter genus.</title>
        <authorList>
            <person name="Le Roy T."/>
            <person name="Van der Smissen P."/>
            <person name="Delzenne N."/>
            <person name="Muccioli G."/>
            <person name="Collet J.F."/>
            <person name="Cani P.D."/>
        </authorList>
    </citation>
    <scope>NUCLEOTIDE SEQUENCE [LARGE SCALE GENOMIC DNA]</scope>
    <source>
        <strain evidence="9">J115</strain>
    </source>
</reference>
<protein>
    <recommendedName>
        <fullName evidence="2 7">Glutamate racemase</fullName>
        <ecNumber evidence="2 7">5.1.1.3</ecNumber>
    </recommendedName>
</protein>
<dbReference type="KEGG" id="obj:EIO64_13425"/>
<dbReference type="GO" id="GO:0008360">
    <property type="term" value="P:regulation of cell shape"/>
    <property type="evidence" value="ECO:0007669"/>
    <property type="project" value="UniProtKB-KW"/>
</dbReference>
<evidence type="ECO:0000256" key="2">
    <source>
        <dbReference type="ARBA" id="ARBA00013090"/>
    </source>
</evidence>
<dbReference type="NCBIfam" id="TIGR00067">
    <property type="entry name" value="glut_race"/>
    <property type="match status" value="1"/>
</dbReference>
<evidence type="ECO:0000256" key="5">
    <source>
        <dbReference type="ARBA" id="ARBA00023235"/>
    </source>
</evidence>
<keyword evidence="3 7" id="KW-0133">Cell shape</keyword>
<dbReference type="PROSITE" id="PS00924">
    <property type="entry name" value="ASP_GLU_RACEMASE_2"/>
    <property type="match status" value="1"/>
</dbReference>
<evidence type="ECO:0000256" key="3">
    <source>
        <dbReference type="ARBA" id="ARBA00022960"/>
    </source>
</evidence>
<accession>A0A4D7AWD7</accession>
<dbReference type="InterPro" id="IPR004391">
    <property type="entry name" value="Glu_race"/>
</dbReference>
<gene>
    <name evidence="7 8" type="primary">murI</name>
    <name evidence="8" type="ORF">EIO64_13425</name>
</gene>
<dbReference type="AlphaFoldDB" id="A0A4D7AWD7"/>
<organism evidence="8 9">
    <name type="scientific">Dysosmobacter welbionis</name>
    <dbReference type="NCBI Taxonomy" id="2093857"/>
    <lineage>
        <taxon>Bacteria</taxon>
        <taxon>Bacillati</taxon>
        <taxon>Bacillota</taxon>
        <taxon>Clostridia</taxon>
        <taxon>Eubacteriales</taxon>
        <taxon>Oscillospiraceae</taxon>
        <taxon>Dysosmobacter</taxon>
    </lineage>
</organism>
<evidence type="ECO:0000313" key="8">
    <source>
        <dbReference type="EMBL" id="QCI60090.1"/>
    </source>
</evidence>
<comment type="catalytic activity">
    <reaction evidence="1 7">
        <text>L-glutamate = D-glutamate</text>
        <dbReference type="Rhea" id="RHEA:12813"/>
        <dbReference type="ChEBI" id="CHEBI:29985"/>
        <dbReference type="ChEBI" id="CHEBI:29986"/>
        <dbReference type="EC" id="5.1.1.3"/>
    </reaction>
</comment>